<dbReference type="Pfam" id="PF04116">
    <property type="entry name" value="FA_hydroxylase"/>
    <property type="match status" value="1"/>
</dbReference>
<dbReference type="GO" id="GO:0006643">
    <property type="term" value="P:membrane lipid metabolic process"/>
    <property type="evidence" value="ECO:0007669"/>
    <property type="project" value="TreeGrafter"/>
</dbReference>
<dbReference type="GO" id="GO:0008610">
    <property type="term" value="P:lipid biosynthetic process"/>
    <property type="evidence" value="ECO:0007669"/>
    <property type="project" value="InterPro"/>
</dbReference>
<evidence type="ECO:0000256" key="1">
    <source>
        <dbReference type="ARBA" id="ARBA00004127"/>
    </source>
</evidence>
<comment type="subcellular location">
    <subcellularLocation>
        <location evidence="1">Endomembrane system</location>
        <topology evidence="1">Multi-pass membrane protein</topology>
    </subcellularLocation>
</comment>
<reference evidence="9" key="1">
    <citation type="submission" date="2018-10" db="EMBL/GenBank/DDBJ databases">
        <authorList>
            <person name="Plewniak F."/>
        </authorList>
    </citation>
    <scope>NUCLEOTIDE SEQUENCE</scope>
</reference>
<protein>
    <submittedName>
        <fullName evidence="9">Fatty acid hydroxylase superfamily protein</fullName>
    </submittedName>
</protein>
<evidence type="ECO:0000259" key="8">
    <source>
        <dbReference type="Pfam" id="PF04116"/>
    </source>
</evidence>
<dbReference type="PANTHER" id="PTHR21624:SF1">
    <property type="entry name" value="ALKYLGLYCEROL MONOOXYGENASE"/>
    <property type="match status" value="1"/>
</dbReference>
<dbReference type="EMBL" id="UOYP01000423">
    <property type="protein sequence ID" value="VAY89016.1"/>
    <property type="molecule type" value="Genomic_DNA"/>
</dbReference>
<feature type="transmembrane region" description="Helical" evidence="7">
    <location>
        <begin position="135"/>
        <end position="152"/>
    </location>
</feature>
<accession>A0A3P3ZQ39</accession>
<evidence type="ECO:0000313" key="9">
    <source>
        <dbReference type="EMBL" id="VAY89016.1"/>
    </source>
</evidence>
<keyword evidence="5" id="KW-0443">Lipid metabolism</keyword>
<name>A0A3P3ZQ39_9ZZZZ</name>
<keyword evidence="4" id="KW-0560">Oxidoreductase</keyword>
<dbReference type="AlphaFoldDB" id="A0A3P3ZQ39"/>
<dbReference type="InterPro" id="IPR051689">
    <property type="entry name" value="Sterol_desaturase/TMEM195"/>
</dbReference>
<dbReference type="GO" id="GO:0005783">
    <property type="term" value="C:endoplasmic reticulum"/>
    <property type="evidence" value="ECO:0007669"/>
    <property type="project" value="TreeGrafter"/>
</dbReference>
<dbReference type="PANTHER" id="PTHR21624">
    <property type="entry name" value="STEROL DESATURASE-RELATED PROTEIN"/>
    <property type="match status" value="1"/>
</dbReference>
<evidence type="ECO:0000256" key="5">
    <source>
        <dbReference type="ARBA" id="ARBA00023098"/>
    </source>
</evidence>
<keyword evidence="2 7" id="KW-0812">Transmembrane</keyword>
<proteinExistence type="predicted"/>
<dbReference type="GO" id="GO:0005506">
    <property type="term" value="F:iron ion binding"/>
    <property type="evidence" value="ECO:0007669"/>
    <property type="project" value="InterPro"/>
</dbReference>
<evidence type="ECO:0000256" key="6">
    <source>
        <dbReference type="ARBA" id="ARBA00023136"/>
    </source>
</evidence>
<dbReference type="GO" id="GO:0016020">
    <property type="term" value="C:membrane"/>
    <property type="evidence" value="ECO:0007669"/>
    <property type="project" value="GOC"/>
</dbReference>
<sequence>MMTWFETFMNGFTLTQAWVFEHCVNPLLPPLGLLAYQEEAFDATEFALVGMGEIALLILFFRPLEALFPAERWSERRGVRVDILYTLLHRLGFIPLVMFVLMWPLTFKLDAWLRFHGFIPYTLEDLIPALENHPLPTFFAYLVIIDFFSYWLHRFQHRLEWWWALHGVHHSQQTMSYWSDDRTHLLDDVFTATFFSLLSLVIGVEPGQFILLMMIPRVLQSLAHANIAWRFGPFERCLVSPHYHRYHHGVGTGSNSGQLSCNFAVLFPIWDILFGTANFSRETPPTGIADQQEGRNYGSGFWAQQRLGCQRLWSALTLGKA</sequence>
<feature type="transmembrane region" description="Helical" evidence="7">
    <location>
        <begin position="83"/>
        <end position="105"/>
    </location>
</feature>
<feature type="domain" description="Fatty acid hydroxylase" evidence="8">
    <location>
        <begin position="139"/>
        <end position="276"/>
    </location>
</feature>
<evidence type="ECO:0000256" key="7">
    <source>
        <dbReference type="SAM" id="Phobius"/>
    </source>
</evidence>
<evidence type="ECO:0000256" key="3">
    <source>
        <dbReference type="ARBA" id="ARBA00022989"/>
    </source>
</evidence>
<gene>
    <name evidence="9" type="ORF">CARN8_480005</name>
</gene>
<evidence type="ECO:0000256" key="4">
    <source>
        <dbReference type="ARBA" id="ARBA00023002"/>
    </source>
</evidence>
<keyword evidence="6 7" id="KW-0472">Membrane</keyword>
<keyword evidence="3 7" id="KW-1133">Transmembrane helix</keyword>
<evidence type="ECO:0000256" key="2">
    <source>
        <dbReference type="ARBA" id="ARBA00022692"/>
    </source>
</evidence>
<organism evidence="9">
    <name type="scientific">mine drainage metagenome</name>
    <dbReference type="NCBI Taxonomy" id="410659"/>
    <lineage>
        <taxon>unclassified sequences</taxon>
        <taxon>metagenomes</taxon>
        <taxon>ecological metagenomes</taxon>
    </lineage>
</organism>
<dbReference type="InterPro" id="IPR006694">
    <property type="entry name" value="Fatty_acid_hydroxylase"/>
</dbReference>
<dbReference type="GO" id="GO:0050479">
    <property type="term" value="F:glyceryl-ether monooxygenase activity"/>
    <property type="evidence" value="ECO:0007669"/>
    <property type="project" value="TreeGrafter"/>
</dbReference>